<proteinExistence type="predicted"/>
<gene>
    <name evidence="1" type="ORF">UFOVP112_73</name>
</gene>
<accession>A0A6J5L347</accession>
<name>A0A6J5L347_9CAUD</name>
<dbReference type="EMBL" id="LR796233">
    <property type="protein sequence ID" value="CAB4128771.1"/>
    <property type="molecule type" value="Genomic_DNA"/>
</dbReference>
<protein>
    <submittedName>
        <fullName evidence="1">Uncharacterized protein</fullName>
    </submittedName>
</protein>
<sequence>MSTEEELLFKRFPAEKQEQVRQLVAYAQLMGLDGKDLVSIGGKLDRIKAAAEYKRNRSLVESTFAFLNVGRDSGEYNLNNRWKIKTSSGTYTFTAQGWDVYRVKSNKTGAVRDHRVTNDYSLGNGDYYKRRRYAVMLDVCNGLLPLNF</sequence>
<organism evidence="1">
    <name type="scientific">uncultured Caudovirales phage</name>
    <dbReference type="NCBI Taxonomy" id="2100421"/>
    <lineage>
        <taxon>Viruses</taxon>
        <taxon>Duplodnaviria</taxon>
        <taxon>Heunggongvirae</taxon>
        <taxon>Uroviricota</taxon>
        <taxon>Caudoviricetes</taxon>
        <taxon>Peduoviridae</taxon>
        <taxon>Maltschvirus</taxon>
        <taxon>Maltschvirus maltsch</taxon>
    </lineage>
</organism>
<reference evidence="1" key="1">
    <citation type="submission" date="2020-04" db="EMBL/GenBank/DDBJ databases">
        <authorList>
            <person name="Chiriac C."/>
            <person name="Salcher M."/>
            <person name="Ghai R."/>
            <person name="Kavagutti S V."/>
        </authorList>
    </citation>
    <scope>NUCLEOTIDE SEQUENCE</scope>
</reference>
<evidence type="ECO:0000313" key="1">
    <source>
        <dbReference type="EMBL" id="CAB4128771.1"/>
    </source>
</evidence>